<reference evidence="2 3" key="1">
    <citation type="journal article" date="2018" name="Nat. Ecol. Evol.">
        <title>Shark genomes provide insights into elasmobranch evolution and the origin of vertebrates.</title>
        <authorList>
            <person name="Hara Y"/>
            <person name="Yamaguchi K"/>
            <person name="Onimaru K"/>
            <person name="Kadota M"/>
            <person name="Koyanagi M"/>
            <person name="Keeley SD"/>
            <person name="Tatsumi K"/>
            <person name="Tanaka K"/>
            <person name="Motone F"/>
            <person name="Kageyama Y"/>
            <person name="Nozu R"/>
            <person name="Adachi N"/>
            <person name="Nishimura O"/>
            <person name="Nakagawa R"/>
            <person name="Tanegashima C"/>
            <person name="Kiyatake I"/>
            <person name="Matsumoto R"/>
            <person name="Murakumo K"/>
            <person name="Nishida K"/>
            <person name="Terakita A"/>
            <person name="Kuratani S"/>
            <person name="Sato K"/>
            <person name="Hyodo S Kuraku.S."/>
        </authorList>
    </citation>
    <scope>NUCLEOTIDE SEQUENCE [LARGE SCALE GENOMIC DNA]</scope>
</reference>
<evidence type="ECO:0000256" key="1">
    <source>
        <dbReference type="SAM" id="MobiDB-lite"/>
    </source>
</evidence>
<dbReference type="AlphaFoldDB" id="A0A401TI27"/>
<evidence type="ECO:0000313" key="2">
    <source>
        <dbReference type="EMBL" id="GCC42320.1"/>
    </source>
</evidence>
<keyword evidence="3" id="KW-1185">Reference proteome</keyword>
<feature type="compositionally biased region" description="Gly residues" evidence="1">
    <location>
        <begin position="26"/>
        <end position="49"/>
    </location>
</feature>
<dbReference type="EMBL" id="BEZZ01077216">
    <property type="protein sequence ID" value="GCC42320.1"/>
    <property type="molecule type" value="Genomic_DNA"/>
</dbReference>
<feature type="compositionally biased region" description="Gly residues" evidence="1">
    <location>
        <begin position="97"/>
        <end position="112"/>
    </location>
</feature>
<gene>
    <name evidence="2" type="ORF">chiPu_0026339</name>
</gene>
<accession>A0A401TI27</accession>
<sequence length="143" mass="14751">MVRRARQNPDGRRSSRQNQPPTAGGRENGAGPGRQGGRGLPGGGRGLPGTGSSQMKEAGSSWKGRCLPGRGRGPVWKGRNLNREGAGSHVEMNKTAGRGGVSRGRGAVFQGGGRVSGDGRIIRWVGRCRPGTGSPDVGACVLR</sequence>
<evidence type="ECO:0000313" key="3">
    <source>
        <dbReference type="Proteomes" id="UP000287033"/>
    </source>
</evidence>
<proteinExistence type="predicted"/>
<protein>
    <submittedName>
        <fullName evidence="2">Uncharacterized protein</fullName>
    </submittedName>
</protein>
<name>A0A401TI27_CHIPU</name>
<comment type="caution">
    <text evidence="2">The sequence shown here is derived from an EMBL/GenBank/DDBJ whole genome shotgun (WGS) entry which is preliminary data.</text>
</comment>
<feature type="region of interest" description="Disordered" evidence="1">
    <location>
        <begin position="1"/>
        <end position="112"/>
    </location>
</feature>
<organism evidence="2 3">
    <name type="scientific">Chiloscyllium punctatum</name>
    <name type="common">Brownbanded bambooshark</name>
    <name type="synonym">Hemiscyllium punctatum</name>
    <dbReference type="NCBI Taxonomy" id="137246"/>
    <lineage>
        <taxon>Eukaryota</taxon>
        <taxon>Metazoa</taxon>
        <taxon>Chordata</taxon>
        <taxon>Craniata</taxon>
        <taxon>Vertebrata</taxon>
        <taxon>Chondrichthyes</taxon>
        <taxon>Elasmobranchii</taxon>
        <taxon>Galeomorphii</taxon>
        <taxon>Galeoidea</taxon>
        <taxon>Orectolobiformes</taxon>
        <taxon>Hemiscylliidae</taxon>
        <taxon>Chiloscyllium</taxon>
    </lineage>
</organism>
<dbReference type="Proteomes" id="UP000287033">
    <property type="component" value="Unassembled WGS sequence"/>
</dbReference>